<proteinExistence type="predicted"/>
<protein>
    <submittedName>
        <fullName evidence="1">Uncharacterized protein</fullName>
    </submittedName>
</protein>
<organism evidence="1 2">
    <name type="scientific">Eumeta variegata</name>
    <name type="common">Bagworm moth</name>
    <name type="synonym">Eumeta japonica</name>
    <dbReference type="NCBI Taxonomy" id="151549"/>
    <lineage>
        <taxon>Eukaryota</taxon>
        <taxon>Metazoa</taxon>
        <taxon>Ecdysozoa</taxon>
        <taxon>Arthropoda</taxon>
        <taxon>Hexapoda</taxon>
        <taxon>Insecta</taxon>
        <taxon>Pterygota</taxon>
        <taxon>Neoptera</taxon>
        <taxon>Endopterygota</taxon>
        <taxon>Lepidoptera</taxon>
        <taxon>Glossata</taxon>
        <taxon>Ditrysia</taxon>
        <taxon>Tineoidea</taxon>
        <taxon>Psychidae</taxon>
        <taxon>Oiketicinae</taxon>
        <taxon>Eumeta</taxon>
    </lineage>
</organism>
<evidence type="ECO:0000313" key="1">
    <source>
        <dbReference type="EMBL" id="GBP45848.1"/>
    </source>
</evidence>
<comment type="caution">
    <text evidence="1">The sequence shown here is derived from an EMBL/GenBank/DDBJ whole genome shotgun (WGS) entry which is preliminary data.</text>
</comment>
<dbReference type="AlphaFoldDB" id="A0A4C1W3F4"/>
<accession>A0A4C1W3F4</accession>
<gene>
    <name evidence="1" type="ORF">EVAR_31753_1</name>
</gene>
<reference evidence="1 2" key="1">
    <citation type="journal article" date="2019" name="Commun. Biol.">
        <title>The bagworm genome reveals a unique fibroin gene that provides high tensile strength.</title>
        <authorList>
            <person name="Kono N."/>
            <person name="Nakamura H."/>
            <person name="Ohtoshi R."/>
            <person name="Tomita M."/>
            <person name="Numata K."/>
            <person name="Arakawa K."/>
        </authorList>
    </citation>
    <scope>NUCLEOTIDE SEQUENCE [LARGE SCALE GENOMIC DNA]</scope>
</reference>
<evidence type="ECO:0000313" key="2">
    <source>
        <dbReference type="Proteomes" id="UP000299102"/>
    </source>
</evidence>
<keyword evidence="2" id="KW-1185">Reference proteome</keyword>
<sequence>MEQSTLRVEPITEKQVSRGIPIAISLLIPNPALIRVDSDFDIAVDPTPVLNSDLDTTPRSDSGITLDSNFGFILNLDFGSGFCVDLPRSRL</sequence>
<dbReference type="Proteomes" id="UP000299102">
    <property type="component" value="Unassembled WGS sequence"/>
</dbReference>
<dbReference type="EMBL" id="BGZK01000473">
    <property type="protein sequence ID" value="GBP45848.1"/>
    <property type="molecule type" value="Genomic_DNA"/>
</dbReference>
<name>A0A4C1W3F4_EUMVA</name>